<evidence type="ECO:0000313" key="3">
    <source>
        <dbReference type="Proteomes" id="UP000572907"/>
    </source>
</evidence>
<dbReference type="AlphaFoldDB" id="A0A7W4ZRF5"/>
<accession>A0A7W4ZRF5</accession>
<protein>
    <submittedName>
        <fullName evidence="2">Uncharacterized protein</fullName>
    </submittedName>
</protein>
<reference evidence="2 3" key="1">
    <citation type="submission" date="2020-08" db="EMBL/GenBank/DDBJ databases">
        <title>Genomic Encyclopedia of Type Strains, Phase III (KMG-III): the genomes of soil and plant-associated and newly described type strains.</title>
        <authorList>
            <person name="Whitman W."/>
        </authorList>
    </citation>
    <scope>NUCLEOTIDE SEQUENCE [LARGE SCALE GENOMIC DNA]</scope>
    <source>
        <strain evidence="2 3">CECT 3237</strain>
    </source>
</reference>
<comment type="caution">
    <text evidence="2">The sequence shown here is derived from an EMBL/GenBank/DDBJ whole genome shotgun (WGS) entry which is preliminary data.</text>
</comment>
<evidence type="ECO:0000313" key="2">
    <source>
        <dbReference type="EMBL" id="MBB3077261.1"/>
    </source>
</evidence>
<gene>
    <name evidence="2" type="ORF">FHS41_003749</name>
</gene>
<sequence length="72" mass="7208">MPMRAHTAGVLLVGLCTVNTLTLLVISPAISGGRVTVAPGASAPSDDTLGPPPPSNRTPEPEFRPLPSPGPG</sequence>
<evidence type="ECO:0000256" key="1">
    <source>
        <dbReference type="SAM" id="MobiDB-lite"/>
    </source>
</evidence>
<name>A0A7W4ZRF5_9ACTN</name>
<keyword evidence="3" id="KW-1185">Reference proteome</keyword>
<dbReference type="Proteomes" id="UP000572907">
    <property type="component" value="Unassembled WGS sequence"/>
</dbReference>
<feature type="region of interest" description="Disordered" evidence="1">
    <location>
        <begin position="37"/>
        <end position="72"/>
    </location>
</feature>
<organism evidence="2 3">
    <name type="scientific">Streptomyces violarus</name>
    <dbReference type="NCBI Taxonomy" id="67380"/>
    <lineage>
        <taxon>Bacteria</taxon>
        <taxon>Bacillati</taxon>
        <taxon>Actinomycetota</taxon>
        <taxon>Actinomycetes</taxon>
        <taxon>Kitasatosporales</taxon>
        <taxon>Streptomycetaceae</taxon>
        <taxon>Streptomyces</taxon>
    </lineage>
</organism>
<dbReference type="EMBL" id="JACHXE010000003">
    <property type="protein sequence ID" value="MBB3077261.1"/>
    <property type="molecule type" value="Genomic_DNA"/>
</dbReference>
<proteinExistence type="predicted"/>